<organism evidence="1 2">
    <name type="scientific">Sulfurihydrogenibium azorense (strain DSM 15241 / OCM 825 / Az-Fu1)</name>
    <dbReference type="NCBI Taxonomy" id="204536"/>
    <lineage>
        <taxon>Bacteria</taxon>
        <taxon>Pseudomonadati</taxon>
        <taxon>Aquificota</taxon>
        <taxon>Aquificia</taxon>
        <taxon>Aquificales</taxon>
        <taxon>Hydrogenothermaceae</taxon>
        <taxon>Sulfurihydrogenibium</taxon>
    </lineage>
</organism>
<protein>
    <submittedName>
        <fullName evidence="1">Uncharacterized protein</fullName>
    </submittedName>
</protein>
<reference evidence="1 2" key="1">
    <citation type="journal article" date="2009" name="J. Bacteriol.">
        <title>Complete and draft genome sequences of six members of the Aquificales.</title>
        <authorList>
            <person name="Reysenbach A.L."/>
            <person name="Hamamura N."/>
            <person name="Podar M."/>
            <person name="Griffiths E."/>
            <person name="Ferreira S."/>
            <person name="Hochstein R."/>
            <person name="Heidelberg J."/>
            <person name="Johnson J."/>
            <person name="Mead D."/>
            <person name="Pohorille A."/>
            <person name="Sarmiento M."/>
            <person name="Schweighofer K."/>
            <person name="Seshadri R."/>
            <person name="Voytek M.A."/>
        </authorList>
    </citation>
    <scope>NUCLEOTIDE SEQUENCE [LARGE SCALE GENOMIC DNA]</scope>
    <source>
        <strain evidence="2">Az-Fu1 / DSM 15241 / OCM 825</strain>
    </source>
</reference>
<dbReference type="Proteomes" id="UP000001369">
    <property type="component" value="Chromosome"/>
</dbReference>
<evidence type="ECO:0000313" key="2">
    <source>
        <dbReference type="Proteomes" id="UP000001369"/>
    </source>
</evidence>
<gene>
    <name evidence="1" type="ordered locus">SULAZ_0261</name>
</gene>
<sequence>MGKVIIETKDNGELKIKTSLTLEQIKNLIEGIEKKEKAKKLLNATFNTLKENRELEIKSELEWYEQ</sequence>
<evidence type="ECO:0000313" key="1">
    <source>
        <dbReference type="EMBL" id="ACN98694.1"/>
    </source>
</evidence>
<dbReference type="STRING" id="204536.SULAZ_0261"/>
<dbReference type="KEGG" id="saf:SULAZ_0261"/>
<dbReference type="HOGENOM" id="CLU_2829647_0_0_0"/>
<keyword evidence="2" id="KW-1185">Reference proteome</keyword>
<proteinExistence type="predicted"/>
<dbReference type="RefSeq" id="WP_012674016.1">
    <property type="nucleotide sequence ID" value="NC_012438.1"/>
</dbReference>
<name>C1DT19_SULAA</name>
<dbReference type="EMBL" id="CP001229">
    <property type="protein sequence ID" value="ACN98694.1"/>
    <property type="molecule type" value="Genomic_DNA"/>
</dbReference>
<dbReference type="AlphaFoldDB" id="C1DT19"/>
<accession>C1DT19</accession>